<keyword evidence="1" id="KW-0472">Membrane</keyword>
<dbReference type="EMBL" id="WTXG01000108">
    <property type="protein sequence ID" value="KAI0292959.1"/>
    <property type="molecule type" value="Genomic_DNA"/>
</dbReference>
<gene>
    <name evidence="2" type="ORF">B0F90DRAFT_195811</name>
</gene>
<accession>A0AAD4QJU5</accession>
<keyword evidence="3" id="KW-1185">Reference proteome</keyword>
<reference evidence="2" key="1">
    <citation type="journal article" date="2022" name="New Phytol.">
        <title>Evolutionary transition to the ectomycorrhizal habit in the genomes of a hyperdiverse lineage of mushroom-forming fungi.</title>
        <authorList>
            <person name="Looney B."/>
            <person name="Miyauchi S."/>
            <person name="Morin E."/>
            <person name="Drula E."/>
            <person name="Courty P.E."/>
            <person name="Kohler A."/>
            <person name="Kuo A."/>
            <person name="LaButti K."/>
            <person name="Pangilinan J."/>
            <person name="Lipzen A."/>
            <person name="Riley R."/>
            <person name="Andreopoulos W."/>
            <person name="He G."/>
            <person name="Johnson J."/>
            <person name="Nolan M."/>
            <person name="Tritt A."/>
            <person name="Barry K.W."/>
            <person name="Grigoriev I.V."/>
            <person name="Nagy L.G."/>
            <person name="Hibbett D."/>
            <person name="Henrissat B."/>
            <person name="Matheny P.B."/>
            <person name="Labbe J."/>
            <person name="Martin F.M."/>
        </authorList>
    </citation>
    <scope>NUCLEOTIDE SEQUENCE</scope>
    <source>
        <strain evidence="2">BPL690</strain>
    </source>
</reference>
<name>A0AAD4QJU5_9AGAM</name>
<protein>
    <submittedName>
        <fullName evidence="2">Uncharacterized protein</fullName>
    </submittedName>
</protein>
<keyword evidence="1" id="KW-1133">Transmembrane helix</keyword>
<evidence type="ECO:0000313" key="2">
    <source>
        <dbReference type="EMBL" id="KAI0292959.1"/>
    </source>
</evidence>
<proteinExistence type="predicted"/>
<feature type="transmembrane region" description="Helical" evidence="1">
    <location>
        <begin position="12"/>
        <end position="37"/>
    </location>
</feature>
<feature type="transmembrane region" description="Helical" evidence="1">
    <location>
        <begin position="57"/>
        <end position="79"/>
    </location>
</feature>
<sequence>MRCRKHEHACHLLFFYVYVFLSVAVSTTSVVVFFFWSTPPPFLLLTPVWLLKGKKKGTLLGFGLGVCTLSAAVTVVMIVV</sequence>
<organism evidence="2 3">
    <name type="scientific">Multifurca ochricompacta</name>
    <dbReference type="NCBI Taxonomy" id="376703"/>
    <lineage>
        <taxon>Eukaryota</taxon>
        <taxon>Fungi</taxon>
        <taxon>Dikarya</taxon>
        <taxon>Basidiomycota</taxon>
        <taxon>Agaricomycotina</taxon>
        <taxon>Agaricomycetes</taxon>
        <taxon>Russulales</taxon>
        <taxon>Russulaceae</taxon>
        <taxon>Multifurca</taxon>
    </lineage>
</organism>
<evidence type="ECO:0000256" key="1">
    <source>
        <dbReference type="SAM" id="Phobius"/>
    </source>
</evidence>
<comment type="caution">
    <text evidence="2">The sequence shown here is derived from an EMBL/GenBank/DDBJ whole genome shotgun (WGS) entry which is preliminary data.</text>
</comment>
<dbReference type="AlphaFoldDB" id="A0AAD4QJU5"/>
<evidence type="ECO:0000313" key="3">
    <source>
        <dbReference type="Proteomes" id="UP001203297"/>
    </source>
</evidence>
<dbReference type="Proteomes" id="UP001203297">
    <property type="component" value="Unassembled WGS sequence"/>
</dbReference>
<keyword evidence="1" id="KW-0812">Transmembrane</keyword>